<feature type="transmembrane region" description="Helical" evidence="6">
    <location>
        <begin position="273"/>
        <end position="293"/>
    </location>
</feature>
<feature type="transmembrane region" description="Helical" evidence="6">
    <location>
        <begin position="56"/>
        <end position="76"/>
    </location>
</feature>
<feature type="transmembrane region" description="Helical" evidence="6">
    <location>
        <begin position="193"/>
        <end position="219"/>
    </location>
</feature>
<reference evidence="8" key="1">
    <citation type="submission" date="2016-10" db="EMBL/GenBank/DDBJ databases">
        <authorList>
            <person name="Varghese N."/>
            <person name="Submissions S."/>
        </authorList>
    </citation>
    <scope>NUCLEOTIDE SEQUENCE [LARGE SCALE GENOMIC DNA]</scope>
    <source>
        <strain evidence="8">DSM 1565</strain>
    </source>
</reference>
<dbReference type="OrthoDB" id="9762947at2"/>
<feature type="transmembrane region" description="Helical" evidence="6">
    <location>
        <begin position="113"/>
        <end position="132"/>
    </location>
</feature>
<evidence type="ECO:0000256" key="2">
    <source>
        <dbReference type="ARBA" id="ARBA00022475"/>
    </source>
</evidence>
<dbReference type="PIRSF" id="PIRSF006060">
    <property type="entry name" value="AA_transporter"/>
    <property type="match status" value="1"/>
</dbReference>
<keyword evidence="2" id="KW-1003">Cell membrane</keyword>
<dbReference type="GO" id="GO:0005886">
    <property type="term" value="C:plasma membrane"/>
    <property type="evidence" value="ECO:0007669"/>
    <property type="project" value="UniProtKB-SubCell"/>
</dbReference>
<dbReference type="Proteomes" id="UP000199423">
    <property type="component" value="Unassembled WGS sequence"/>
</dbReference>
<keyword evidence="5 6" id="KW-0472">Membrane</keyword>
<name>A0A1I7NE02_9HYPH</name>
<evidence type="ECO:0000313" key="8">
    <source>
        <dbReference type="Proteomes" id="UP000199423"/>
    </source>
</evidence>
<proteinExistence type="predicted"/>
<feature type="transmembrane region" description="Helical" evidence="6">
    <location>
        <begin position="481"/>
        <end position="505"/>
    </location>
</feature>
<feature type="transmembrane region" description="Helical" evidence="6">
    <location>
        <begin position="231"/>
        <end position="253"/>
    </location>
</feature>
<dbReference type="RefSeq" id="WP_092867057.1">
    <property type="nucleotide sequence ID" value="NZ_FPCH01000002.1"/>
</dbReference>
<evidence type="ECO:0000256" key="1">
    <source>
        <dbReference type="ARBA" id="ARBA00004651"/>
    </source>
</evidence>
<evidence type="ECO:0000256" key="4">
    <source>
        <dbReference type="ARBA" id="ARBA00022989"/>
    </source>
</evidence>
<dbReference type="STRING" id="51670.SAMN04488557_1721"/>
<keyword evidence="3 6" id="KW-0812">Transmembrane</keyword>
<dbReference type="GO" id="GO:0022857">
    <property type="term" value="F:transmembrane transporter activity"/>
    <property type="evidence" value="ECO:0007669"/>
    <property type="project" value="InterPro"/>
</dbReference>
<dbReference type="EMBL" id="FPCH01000002">
    <property type="protein sequence ID" value="SFV32776.1"/>
    <property type="molecule type" value="Genomic_DNA"/>
</dbReference>
<feature type="transmembrane region" description="Helical" evidence="6">
    <location>
        <begin position="313"/>
        <end position="332"/>
    </location>
</feature>
<dbReference type="InterPro" id="IPR050367">
    <property type="entry name" value="APC_superfamily"/>
</dbReference>
<feature type="transmembrane region" description="Helical" evidence="6">
    <location>
        <begin position="511"/>
        <end position="531"/>
    </location>
</feature>
<dbReference type="Pfam" id="PF13520">
    <property type="entry name" value="AA_permease_2"/>
    <property type="match status" value="1"/>
</dbReference>
<dbReference type="PANTHER" id="PTHR42770:SF11">
    <property type="entry name" value="INNER MEMBRANE TRANSPORT PROTEIN YBAT"/>
    <property type="match status" value="1"/>
</dbReference>
<organism evidence="7 8">
    <name type="scientific">Hyphomicrobium facile</name>
    <dbReference type="NCBI Taxonomy" id="51670"/>
    <lineage>
        <taxon>Bacteria</taxon>
        <taxon>Pseudomonadati</taxon>
        <taxon>Pseudomonadota</taxon>
        <taxon>Alphaproteobacteria</taxon>
        <taxon>Hyphomicrobiales</taxon>
        <taxon>Hyphomicrobiaceae</taxon>
        <taxon>Hyphomicrobium</taxon>
    </lineage>
</organism>
<dbReference type="Gene3D" id="1.20.1740.10">
    <property type="entry name" value="Amino acid/polyamine transporter I"/>
    <property type="match status" value="1"/>
</dbReference>
<feature type="transmembrane region" description="Helical" evidence="6">
    <location>
        <begin position="441"/>
        <end position="460"/>
    </location>
</feature>
<keyword evidence="8" id="KW-1185">Reference proteome</keyword>
<feature type="transmembrane region" description="Helical" evidence="6">
    <location>
        <begin position="559"/>
        <end position="579"/>
    </location>
</feature>
<accession>A0A1I7NE02</accession>
<comment type="subcellular location">
    <subcellularLocation>
        <location evidence="1">Cell membrane</location>
        <topology evidence="1">Multi-pass membrane protein</topology>
    </subcellularLocation>
</comment>
<dbReference type="AlphaFoldDB" id="A0A1I7NE02"/>
<evidence type="ECO:0000256" key="6">
    <source>
        <dbReference type="SAM" id="Phobius"/>
    </source>
</evidence>
<keyword evidence="4 6" id="KW-1133">Transmembrane helix</keyword>
<protein>
    <submittedName>
        <fullName evidence="7">Amino acid transporter</fullName>
    </submittedName>
</protein>
<dbReference type="InterPro" id="IPR002293">
    <property type="entry name" value="AA/rel_permease1"/>
</dbReference>
<evidence type="ECO:0000256" key="5">
    <source>
        <dbReference type="ARBA" id="ARBA00023136"/>
    </source>
</evidence>
<feature type="transmembrane region" description="Helical" evidence="6">
    <location>
        <begin position="366"/>
        <end position="388"/>
    </location>
</feature>
<evidence type="ECO:0000256" key="3">
    <source>
        <dbReference type="ARBA" id="ARBA00022692"/>
    </source>
</evidence>
<gene>
    <name evidence="7" type="ORF">SAMN04488557_1721</name>
</gene>
<evidence type="ECO:0000313" key="7">
    <source>
        <dbReference type="EMBL" id="SFV32776.1"/>
    </source>
</evidence>
<dbReference type="PANTHER" id="PTHR42770">
    <property type="entry name" value="AMINO ACID TRANSPORTER-RELATED"/>
    <property type="match status" value="1"/>
</dbReference>
<feature type="transmembrane region" description="Helical" evidence="6">
    <location>
        <begin position="30"/>
        <end position="49"/>
    </location>
</feature>
<sequence>MTIATQTRDMGVGAASADTHGLHRTLDWKGAFWIASGVPALVLISIGGMGATAGKLAFLVWMISVLMGLIQSYSYAEIAGLFANKSGGAAVYGAAAWLRYSKLIAPLSVWCNWFAWTPVLSLGCAVAAGYILNAIAPLPSFTAESPQVLAWLQDASNAAAIAGKSGAEAANIAITALTADATPFIRSFKLLDFSFFGLAKIEVGATFFIGAALMLATFAVQHRGILGTARIQMWIGLLVIVPMLIVGIVPFLTGNVEYSNFTPLVPPNGAWDNAGWTMFLGALFIAGWSSYAFETAVCYTREFKNPAADTKKAIIAAGILCVVVYSLVAASFQGHLGLEGMTQPGIVDGTGVAAAMGDMVGGNNAIVVHLLEMMMILALILAIMMAMAGSSRTLYQGGVDGWLPKYLGHVNEHGAPTRAMWTDLVFNLGLLTFAASDATAYYLILSISNVGYMLFIFLNLQSTWIHRIDSPHIPRPYRAPNWLVALGAFLGFVNLALMGAGAKVWGNPNALWYGLIFAALIIPVFLYRHYIQDGGKFPNHMLEDLDLKSQDLGERRAGFLPYLTLLLAAGVVLSSHYYFQLPPTP</sequence>